<feature type="region of interest" description="Disordered" evidence="1">
    <location>
        <begin position="1"/>
        <end position="31"/>
    </location>
</feature>
<dbReference type="AlphaFoldDB" id="A0A7R9G7D8"/>
<organism evidence="2">
    <name type="scientific">Timema shepardi</name>
    <name type="common">Walking stick</name>
    <dbReference type="NCBI Taxonomy" id="629360"/>
    <lineage>
        <taxon>Eukaryota</taxon>
        <taxon>Metazoa</taxon>
        <taxon>Ecdysozoa</taxon>
        <taxon>Arthropoda</taxon>
        <taxon>Hexapoda</taxon>
        <taxon>Insecta</taxon>
        <taxon>Pterygota</taxon>
        <taxon>Neoptera</taxon>
        <taxon>Polyneoptera</taxon>
        <taxon>Phasmatodea</taxon>
        <taxon>Timematodea</taxon>
        <taxon>Timematoidea</taxon>
        <taxon>Timematidae</taxon>
        <taxon>Timema</taxon>
    </lineage>
</organism>
<gene>
    <name evidence="2" type="ORF">TSIB3V08_LOCUS12513</name>
</gene>
<proteinExistence type="predicted"/>
<accession>A0A7R9G7D8</accession>
<reference evidence="2" key="1">
    <citation type="submission" date="2020-11" db="EMBL/GenBank/DDBJ databases">
        <authorList>
            <person name="Tran Van P."/>
        </authorList>
    </citation>
    <scope>NUCLEOTIDE SEQUENCE</scope>
</reference>
<dbReference type="EMBL" id="OC014046">
    <property type="protein sequence ID" value="CAD7268511.1"/>
    <property type="molecule type" value="Genomic_DNA"/>
</dbReference>
<name>A0A7R9G7D8_TIMSH</name>
<evidence type="ECO:0000256" key="1">
    <source>
        <dbReference type="SAM" id="MobiDB-lite"/>
    </source>
</evidence>
<feature type="compositionally biased region" description="Polar residues" evidence="1">
    <location>
        <begin position="1"/>
        <end position="11"/>
    </location>
</feature>
<sequence length="84" mass="9132">MLVSRHPQTTVEGGLRPLNHTPPRPPPHGYSTGVVVIKNPTKQGLNDITVMIFTSLDLSSVRDHDATAIATLNQKHILTKPGVF</sequence>
<evidence type="ECO:0000313" key="2">
    <source>
        <dbReference type="EMBL" id="CAD7268511.1"/>
    </source>
</evidence>
<protein>
    <submittedName>
        <fullName evidence="2">Uncharacterized protein</fullName>
    </submittedName>
</protein>